<dbReference type="GO" id="GO:1901359">
    <property type="term" value="F:tungstate binding"/>
    <property type="evidence" value="ECO:0007669"/>
    <property type="project" value="UniProtKB-ARBA"/>
</dbReference>
<evidence type="ECO:0000313" key="7">
    <source>
        <dbReference type="EMBL" id="ABD05568.1"/>
    </source>
</evidence>
<dbReference type="KEGG" id="rpb:RPB_0857"/>
<dbReference type="Proteomes" id="UP000008809">
    <property type="component" value="Chromosome"/>
</dbReference>
<feature type="binding site" evidence="6">
    <location>
        <position position="87"/>
    </location>
    <ligand>
        <name>molybdate</name>
        <dbReference type="ChEBI" id="CHEBI:36264"/>
    </ligand>
</feature>
<dbReference type="SUPFAM" id="SSF53850">
    <property type="entry name" value="Periplasmic binding protein-like II"/>
    <property type="match status" value="1"/>
</dbReference>
<dbReference type="FunFam" id="3.40.190.10:FF:000035">
    <property type="entry name" value="Molybdate ABC transporter substrate-binding protein"/>
    <property type="match status" value="1"/>
</dbReference>
<dbReference type="PIRSF" id="PIRSF004846">
    <property type="entry name" value="ModA"/>
    <property type="match status" value="1"/>
</dbReference>
<dbReference type="Gene3D" id="3.40.190.10">
    <property type="entry name" value="Periplasmic binding protein-like II"/>
    <property type="match status" value="2"/>
</dbReference>
<dbReference type="InterPro" id="IPR005950">
    <property type="entry name" value="ModA"/>
</dbReference>
<keyword evidence="8" id="KW-1185">Reference proteome</keyword>
<dbReference type="EMBL" id="CP000250">
    <property type="protein sequence ID" value="ABD05568.1"/>
    <property type="molecule type" value="Genomic_DNA"/>
</dbReference>
<comment type="similarity">
    <text evidence="1">Belongs to the bacterial solute-binding protein ModA family.</text>
</comment>
<evidence type="ECO:0000256" key="5">
    <source>
        <dbReference type="ARBA" id="ARBA00062515"/>
    </source>
</evidence>
<dbReference type="NCBIfam" id="TIGR01256">
    <property type="entry name" value="modA"/>
    <property type="match status" value="1"/>
</dbReference>
<feature type="binding site" evidence="6">
    <location>
        <position position="194"/>
    </location>
    <ligand>
        <name>molybdate</name>
        <dbReference type="ChEBI" id="CHEBI:36264"/>
    </ligand>
</feature>
<dbReference type="PANTHER" id="PTHR30632:SF14">
    <property type="entry name" value="TUNGSTATE_MOLYBDATE_CHROMATE-BINDING PROTEIN MODA"/>
    <property type="match status" value="1"/>
</dbReference>
<dbReference type="CDD" id="cd13539">
    <property type="entry name" value="PBP2_AvModA"/>
    <property type="match status" value="1"/>
</dbReference>
<reference evidence="7 8" key="1">
    <citation type="submission" date="2006-01" db="EMBL/GenBank/DDBJ databases">
        <title>Complete sequence of Rhodopseudomonas palustris HaA2.</title>
        <authorList>
            <consortium name="US DOE Joint Genome Institute"/>
            <person name="Copeland A."/>
            <person name="Lucas S."/>
            <person name="Lapidus A."/>
            <person name="Barry K."/>
            <person name="Detter J.C."/>
            <person name="Glavina T."/>
            <person name="Hammon N."/>
            <person name="Israni S."/>
            <person name="Pitluck S."/>
            <person name="Chain P."/>
            <person name="Malfatti S."/>
            <person name="Shin M."/>
            <person name="Vergez L."/>
            <person name="Schmutz J."/>
            <person name="Larimer F."/>
            <person name="Land M."/>
            <person name="Hauser L."/>
            <person name="Pelletier D.A."/>
            <person name="Kyrpides N."/>
            <person name="Anderson I."/>
            <person name="Oda Y."/>
            <person name="Harwood C.S."/>
            <person name="Richardson P."/>
        </authorList>
    </citation>
    <scope>NUCLEOTIDE SEQUENCE [LARGE SCALE GENOMIC DNA]</scope>
    <source>
        <strain evidence="7 8">HaA2</strain>
    </source>
</reference>
<evidence type="ECO:0000313" key="8">
    <source>
        <dbReference type="Proteomes" id="UP000008809"/>
    </source>
</evidence>
<proteinExistence type="inferred from homology"/>
<keyword evidence="4" id="KW-0732">Signal</keyword>
<evidence type="ECO:0000256" key="3">
    <source>
        <dbReference type="ARBA" id="ARBA00022723"/>
    </source>
</evidence>
<gene>
    <name evidence="7" type="ordered locus">RPB_0857</name>
</gene>
<dbReference type="eggNOG" id="COG0725">
    <property type="taxonomic scope" value="Bacteria"/>
</dbReference>
<dbReference type="InterPro" id="IPR050682">
    <property type="entry name" value="ModA/WtpA"/>
</dbReference>
<dbReference type="AlphaFoldDB" id="Q2J1U2"/>
<protein>
    <submittedName>
        <fullName evidence="7">Molybdenum ABC transporter, periplasmic molybdate-binding protein</fullName>
    </submittedName>
</protein>
<dbReference type="GO" id="GO:0030973">
    <property type="term" value="F:molybdate ion binding"/>
    <property type="evidence" value="ECO:0007669"/>
    <property type="project" value="InterPro"/>
</dbReference>
<dbReference type="InterPro" id="IPR044084">
    <property type="entry name" value="AvModA-like_subst-bd"/>
</dbReference>
<dbReference type="Pfam" id="PF13531">
    <property type="entry name" value="SBP_bac_11"/>
    <property type="match status" value="1"/>
</dbReference>
<name>Q2J1U2_RHOP2</name>
<evidence type="ECO:0000256" key="4">
    <source>
        <dbReference type="ARBA" id="ARBA00022729"/>
    </source>
</evidence>
<accession>Q2J1U2</accession>
<evidence type="ECO:0000256" key="6">
    <source>
        <dbReference type="PIRSR" id="PIRSR004846-1"/>
    </source>
</evidence>
<organism evidence="7 8">
    <name type="scientific">Rhodopseudomonas palustris (strain HaA2)</name>
    <dbReference type="NCBI Taxonomy" id="316058"/>
    <lineage>
        <taxon>Bacteria</taxon>
        <taxon>Pseudomonadati</taxon>
        <taxon>Pseudomonadota</taxon>
        <taxon>Alphaproteobacteria</taxon>
        <taxon>Hyphomicrobiales</taxon>
        <taxon>Nitrobacteraceae</taxon>
        <taxon>Rhodopseudomonas</taxon>
    </lineage>
</organism>
<dbReference type="GO" id="GO:0015689">
    <property type="term" value="P:molybdate ion transport"/>
    <property type="evidence" value="ECO:0007669"/>
    <property type="project" value="InterPro"/>
</dbReference>
<evidence type="ECO:0000256" key="2">
    <source>
        <dbReference type="ARBA" id="ARBA00022505"/>
    </source>
</evidence>
<dbReference type="GO" id="GO:0046872">
    <property type="term" value="F:metal ion binding"/>
    <property type="evidence" value="ECO:0007669"/>
    <property type="project" value="UniProtKB-KW"/>
</dbReference>
<dbReference type="PANTHER" id="PTHR30632">
    <property type="entry name" value="MOLYBDATE-BINDING PERIPLASMIC PROTEIN"/>
    <property type="match status" value="1"/>
</dbReference>
<evidence type="ECO:0000256" key="1">
    <source>
        <dbReference type="ARBA" id="ARBA00009175"/>
    </source>
</evidence>
<comment type="subunit">
    <text evidence="5">The complex is composed of two ATP-binding proteins (ModC), two transmembrane proteins (ModB) and a solute-binding protein (ModA).</text>
</comment>
<keyword evidence="3 6" id="KW-0479">Metal-binding</keyword>
<keyword evidence="2 6" id="KW-0500">Molybdenum</keyword>
<sequence>MAGLLRRLRLLAMADESSLSTLRSHALKHVLKLALLGAVAVGLSAGQAFAASAHVAVAANFTEPVKEIAAAFKAKTGHELVLSFGASGPFYSQITQDAPFEVFLSADSARPKKLADEGLGVKDSVFTYAIGKLVLWSKAPGVVKGEATLKDAKFAKLSICNPAAAPYGAAAVETMQALKLDAELKPKLVEGANITQAYQFVQTGNAEVGFVALSQVINDKDGSRWMVPQSLYKPITQDAVLLKKGEANVAAKAFIDFLKGPESRAIIEKYGYEVAPGKAS</sequence>
<dbReference type="HOGENOM" id="CLU_065520_1_0_5"/>
<dbReference type="STRING" id="316058.RPB_0857"/>